<feature type="chain" id="PRO_5011771786" description="Nuclear transport factor 2 family protein" evidence="1">
    <location>
        <begin position="22"/>
        <end position="137"/>
    </location>
</feature>
<feature type="signal peptide" evidence="1">
    <location>
        <begin position="1"/>
        <end position="21"/>
    </location>
</feature>
<evidence type="ECO:0000313" key="3">
    <source>
        <dbReference type="Proteomes" id="UP000199664"/>
    </source>
</evidence>
<evidence type="ECO:0000313" key="2">
    <source>
        <dbReference type="EMBL" id="SEK96198.1"/>
    </source>
</evidence>
<sequence length="137" mass="14540">MKTLPALAIAAALASLAPAFAQAPKPATASAAVQKEFGDFIGRFRAALKANDAAAVADMTKLPYMGDASIADAAQFRAKVWLRDFSTKNRTCLQRTKPVYDRDGANNEIYAIACGGSIFTFTRTSAGFQLTDVDIAD</sequence>
<evidence type="ECO:0008006" key="4">
    <source>
        <dbReference type="Google" id="ProtNLM"/>
    </source>
</evidence>
<gene>
    <name evidence="2" type="ORF">SAMN04515666_102474</name>
</gene>
<organism evidence="2 3">
    <name type="scientific">Bosea lupini</name>
    <dbReference type="NCBI Taxonomy" id="1036779"/>
    <lineage>
        <taxon>Bacteria</taxon>
        <taxon>Pseudomonadati</taxon>
        <taxon>Pseudomonadota</taxon>
        <taxon>Alphaproteobacteria</taxon>
        <taxon>Hyphomicrobiales</taxon>
        <taxon>Boseaceae</taxon>
        <taxon>Bosea</taxon>
    </lineage>
</organism>
<dbReference type="AlphaFoldDB" id="A0A1H7LBF4"/>
<keyword evidence="1" id="KW-0732">Signal</keyword>
<dbReference type="RefSeq" id="WP_091831538.1">
    <property type="nucleotide sequence ID" value="NZ_FOAN01000002.1"/>
</dbReference>
<protein>
    <recommendedName>
        <fullName evidence="4">Nuclear transport factor 2 family protein</fullName>
    </recommendedName>
</protein>
<evidence type="ECO:0000256" key="1">
    <source>
        <dbReference type="SAM" id="SignalP"/>
    </source>
</evidence>
<proteinExistence type="predicted"/>
<keyword evidence="3" id="KW-1185">Reference proteome</keyword>
<accession>A0A1H7LBF4</accession>
<dbReference type="OrthoDB" id="8237335at2"/>
<dbReference type="EMBL" id="FOAN01000002">
    <property type="protein sequence ID" value="SEK96198.1"/>
    <property type="molecule type" value="Genomic_DNA"/>
</dbReference>
<name>A0A1H7LBF4_9HYPH</name>
<dbReference type="STRING" id="1036779.SAMN04515666_102474"/>
<dbReference type="Proteomes" id="UP000199664">
    <property type="component" value="Unassembled WGS sequence"/>
</dbReference>
<reference evidence="3" key="1">
    <citation type="submission" date="2016-10" db="EMBL/GenBank/DDBJ databases">
        <authorList>
            <person name="Varghese N."/>
            <person name="Submissions S."/>
        </authorList>
    </citation>
    <scope>NUCLEOTIDE SEQUENCE [LARGE SCALE GENOMIC DNA]</scope>
    <source>
        <strain evidence="3">LMG 26383,CCUG 61248,R- 45681</strain>
    </source>
</reference>